<evidence type="ECO:0000313" key="1">
    <source>
        <dbReference type="EMBL" id="BBL69547.1"/>
    </source>
</evidence>
<evidence type="ECO:0000313" key="2">
    <source>
        <dbReference type="Proteomes" id="UP000824988"/>
    </source>
</evidence>
<dbReference type="CDD" id="cd15482">
    <property type="entry name" value="Sialidase_non-viral"/>
    <property type="match status" value="1"/>
</dbReference>
<dbReference type="Proteomes" id="UP000824988">
    <property type="component" value="Chromosome"/>
</dbReference>
<dbReference type="AlphaFoldDB" id="A0A8D4VL57"/>
<organism evidence="1 2">
    <name type="scientific">Methylogaea oryzae</name>
    <dbReference type="NCBI Taxonomy" id="1295382"/>
    <lineage>
        <taxon>Bacteria</taxon>
        <taxon>Pseudomonadati</taxon>
        <taxon>Pseudomonadota</taxon>
        <taxon>Gammaproteobacteria</taxon>
        <taxon>Methylococcales</taxon>
        <taxon>Methylococcaceae</taxon>
        <taxon>Methylogaea</taxon>
    </lineage>
</organism>
<dbReference type="RefSeq" id="WP_221047917.1">
    <property type="nucleotide sequence ID" value="NZ_AP019782.1"/>
</dbReference>
<sequence>MTVSLIAAFSPIRRWLAPCLAAVAAPLWLAGCGASGELQGMGHAMHGHASEEDRRLPMSAAFGPDGRLWRVSVEGKQVLVDVSGDDGKTFAAPTAVNQAPQRVRVRAEDRPQIAVDAGGVIHVVYSAELPQPSSSYYSVSTDGGKSFSEPVLVSDTAAEANTYENNVLVTPDRRVFVFWHDERDRADWRDAGASIYYAVGGPAGGLSKSSRKAAGDICECCRTAVKVDVDGSPVLFARAIYSGTVRDHGLIKLNGAADAWSSSRVSHDEWSIGVCPEQGPALSIGPDGRYHATWFSQGAKGSGLFYAYSSDHGAHFSPPRSFGDAGALAGHPSVLSLGAKVAVAWQEFDGKEKRIQAMLSTDGGEHWSAVKTLGRTESEADYPLLVGDGQRIFLQWTTRRDGFQMLRVE</sequence>
<name>A0A8D4VL57_9GAMM</name>
<proteinExistence type="predicted"/>
<reference evidence="1" key="1">
    <citation type="submission" date="2019-06" db="EMBL/GenBank/DDBJ databases">
        <title>Complete genome sequence of Methylogaea oryzae strain JCM16910.</title>
        <authorList>
            <person name="Asakawa S."/>
        </authorList>
    </citation>
    <scope>NUCLEOTIDE SEQUENCE</scope>
    <source>
        <strain evidence="1">E10</strain>
    </source>
</reference>
<keyword evidence="1" id="KW-0449">Lipoprotein</keyword>
<dbReference type="KEGG" id="moz:MoryE10_01530"/>
<protein>
    <submittedName>
        <fullName evidence="1">Lipoprotein</fullName>
    </submittedName>
</protein>
<accession>A0A8D4VL57</accession>
<keyword evidence="2" id="KW-1185">Reference proteome</keyword>
<gene>
    <name evidence="1" type="ORF">MoryE10_01530</name>
</gene>
<dbReference type="EMBL" id="AP019782">
    <property type="protein sequence ID" value="BBL69547.1"/>
    <property type="molecule type" value="Genomic_DNA"/>
</dbReference>